<accession>A0A4Q1C949</accession>
<dbReference type="EMBL" id="SDHX01000001">
    <property type="protein sequence ID" value="RXK55513.1"/>
    <property type="molecule type" value="Genomic_DNA"/>
</dbReference>
<reference evidence="2 3" key="1">
    <citation type="submission" date="2019-01" db="EMBL/GenBank/DDBJ databases">
        <title>Lacunisphaera sp. strain TWA-58.</title>
        <authorList>
            <person name="Chen W.-M."/>
        </authorList>
    </citation>
    <scope>NUCLEOTIDE SEQUENCE [LARGE SCALE GENOMIC DNA]</scope>
    <source>
        <strain evidence="2 3">TWA-58</strain>
    </source>
</reference>
<evidence type="ECO:0000313" key="2">
    <source>
        <dbReference type="EMBL" id="RXK55513.1"/>
    </source>
</evidence>
<dbReference type="OrthoDB" id="184993at2"/>
<evidence type="ECO:0000313" key="3">
    <source>
        <dbReference type="Proteomes" id="UP000290218"/>
    </source>
</evidence>
<sequence length="700" mass="78770">MNTISPSSQSRRPVAALCAVLCGLVALNAAEKKEPPLENYIDFSVGAASLDGDKPSFQKGQQLEKDGFGGIEALHYTKALNDTTTLTLDARALAGNNDYLFDLKITKDDLGFLKFGYKEFRVWYDGSGGYLPSRAFILPLYDEDLFTDRANLWLELGYTVEDRPQFNLRYDLFTREGTKDSTSWGDTGLAVSASATRGLLPTFLKLDEKRHQLSANVKQTKDNSTWSLAVRADKGDYENSRNIRRRANETGLDRKITAKEGQDYDLFQMRGSYENKIHDKLMVTTAVARTTIDTTLSGSRIYGADYDPVYDPAFANRQQRDEGFFDLHGESEMKQTVGTISARYEPKERLVIVPAFRFESIDWTNFVHFEETNVGSGASRPPTMEAVGADSEKDWKVISESLEARYAGIKNLSLSFKGEWTKSEGDLTELRVLEPGTSHAAISIDRDSEFERDTQKYAATANWYVRPGTTVAVQYYYKGRTNDYRAVRDNTVSSADRYPAYIANQDFETNDFNVRFSTKLGDKVRSVTRYDYQVTTINTQDIGLALAESAEMETHVFAQSLSWMPKDRWYVQATINVVWDTLRTPAATLTGAAGGLVKNSDANYTYGSLGAGYALDEDSDLYLDYTVSESRDSWVNNSDRTVAYGSEYTTQLASATWTRRLDRNISVSLKYAYAKNEDVPNGGYADYEAHLIYGKLQYRF</sequence>
<evidence type="ECO:0000256" key="1">
    <source>
        <dbReference type="SAM" id="SignalP"/>
    </source>
</evidence>
<feature type="signal peptide" evidence="1">
    <location>
        <begin position="1"/>
        <end position="29"/>
    </location>
</feature>
<name>A0A4Q1C949_9BACT</name>
<feature type="chain" id="PRO_5020346642" description="MtrB/PioB family decaheme-associated outer membrane protein" evidence="1">
    <location>
        <begin position="30"/>
        <end position="700"/>
    </location>
</feature>
<keyword evidence="3" id="KW-1185">Reference proteome</keyword>
<evidence type="ECO:0008006" key="4">
    <source>
        <dbReference type="Google" id="ProtNLM"/>
    </source>
</evidence>
<gene>
    <name evidence="2" type="ORF">ESB00_06380</name>
</gene>
<organism evidence="2 3">
    <name type="scientific">Oleiharenicola lentus</name>
    <dbReference type="NCBI Taxonomy" id="2508720"/>
    <lineage>
        <taxon>Bacteria</taxon>
        <taxon>Pseudomonadati</taxon>
        <taxon>Verrucomicrobiota</taxon>
        <taxon>Opitutia</taxon>
        <taxon>Opitutales</taxon>
        <taxon>Opitutaceae</taxon>
        <taxon>Oleiharenicola</taxon>
    </lineage>
</organism>
<comment type="caution">
    <text evidence="2">The sequence shown here is derived from an EMBL/GenBank/DDBJ whole genome shotgun (WGS) entry which is preliminary data.</text>
</comment>
<protein>
    <recommendedName>
        <fullName evidence="4">MtrB/PioB family decaheme-associated outer membrane protein</fullName>
    </recommendedName>
</protein>
<dbReference type="Proteomes" id="UP000290218">
    <property type="component" value="Unassembled WGS sequence"/>
</dbReference>
<dbReference type="AlphaFoldDB" id="A0A4Q1C949"/>
<dbReference type="RefSeq" id="WP_129046878.1">
    <property type="nucleotide sequence ID" value="NZ_SDHX01000001.1"/>
</dbReference>
<proteinExistence type="predicted"/>
<keyword evidence="1" id="KW-0732">Signal</keyword>
<dbReference type="SUPFAM" id="SSF56935">
    <property type="entry name" value="Porins"/>
    <property type="match status" value="2"/>
</dbReference>